<evidence type="ECO:0000256" key="5">
    <source>
        <dbReference type="ARBA" id="ARBA00023242"/>
    </source>
</evidence>
<gene>
    <name evidence="7" type="ORF">EV356DRAFT_448883</name>
</gene>
<evidence type="ECO:0000256" key="4">
    <source>
        <dbReference type="ARBA" id="ARBA00023163"/>
    </source>
</evidence>
<reference evidence="7" key="1">
    <citation type="journal article" date="2020" name="Stud. Mycol.">
        <title>101 Dothideomycetes genomes: a test case for predicting lifestyles and emergence of pathogens.</title>
        <authorList>
            <person name="Haridas S."/>
            <person name="Albert R."/>
            <person name="Binder M."/>
            <person name="Bloem J."/>
            <person name="Labutti K."/>
            <person name="Salamov A."/>
            <person name="Andreopoulos B."/>
            <person name="Baker S."/>
            <person name="Barry K."/>
            <person name="Bills G."/>
            <person name="Bluhm B."/>
            <person name="Cannon C."/>
            <person name="Castanera R."/>
            <person name="Culley D."/>
            <person name="Daum C."/>
            <person name="Ezra D."/>
            <person name="Gonzalez J."/>
            <person name="Henrissat B."/>
            <person name="Kuo A."/>
            <person name="Liang C."/>
            <person name="Lipzen A."/>
            <person name="Lutzoni F."/>
            <person name="Magnuson J."/>
            <person name="Mondo S."/>
            <person name="Nolan M."/>
            <person name="Ohm R."/>
            <person name="Pangilinan J."/>
            <person name="Park H.-J."/>
            <person name="Ramirez L."/>
            <person name="Alfaro M."/>
            <person name="Sun H."/>
            <person name="Tritt A."/>
            <person name="Yoshinaga Y."/>
            <person name="Zwiers L.-H."/>
            <person name="Turgeon B."/>
            <person name="Goodwin S."/>
            <person name="Spatafora J."/>
            <person name="Crous P."/>
            <person name="Grigoriev I."/>
        </authorList>
    </citation>
    <scope>NUCLEOTIDE SEQUENCE</scope>
    <source>
        <strain evidence="7">Tuck. ex Michener</strain>
    </source>
</reference>
<protein>
    <submittedName>
        <fullName evidence="7">Uncharacterized protein</fullName>
    </submittedName>
</protein>
<dbReference type="Pfam" id="PF08598">
    <property type="entry name" value="Sds3"/>
    <property type="match status" value="1"/>
</dbReference>
<feature type="compositionally biased region" description="Polar residues" evidence="6">
    <location>
        <begin position="372"/>
        <end position="381"/>
    </location>
</feature>
<evidence type="ECO:0000256" key="2">
    <source>
        <dbReference type="ARBA" id="ARBA00022491"/>
    </source>
</evidence>
<feature type="compositionally biased region" description="Low complexity" evidence="6">
    <location>
        <begin position="318"/>
        <end position="333"/>
    </location>
</feature>
<dbReference type="AlphaFoldDB" id="A0A6A6H5G8"/>
<evidence type="ECO:0000313" key="8">
    <source>
        <dbReference type="Proteomes" id="UP000800092"/>
    </source>
</evidence>
<keyword evidence="3" id="KW-0805">Transcription regulation</keyword>
<feature type="region of interest" description="Disordered" evidence="6">
    <location>
        <begin position="577"/>
        <end position="608"/>
    </location>
</feature>
<dbReference type="Proteomes" id="UP000800092">
    <property type="component" value="Unassembled WGS sequence"/>
</dbReference>
<sequence>MAHIERNRSASPPLQPVTKSDRRRRQLQDKLADIVANFSKDRDHHYRAQLNALQVDMNLIVRADAYVDTPMDDDPNTIAELVKDITGGSLPQNPAALQDFLAMAGRGYQDFVQQVNKAQEQRDADLTMLWNRRQTIEDEAHYTSHYKRYLAREEQQQLKNTIRERQISVLSQRRAKMLRDKEQLDIADSNAAFLHPNQFSITNPASPGGPQNPRKTRHTRHQRGDPDENVETGSKRRRRLNHDDYENGSPAPAVRNIDYGIGSPFRDAKSKLLQTQFEAPLYSIERLFSEKELAMVTNAAHIATSHHFAQLRMQDPHAAQPTSSTDPTTASTTHDLDDPDAPPHPALTHDGAADDDSSLPNPPLSAPDMDRSASTQTQTHYHATRHATRNLSALGDLAAALTSDPRGTAAAAAAALPFPSTRPVALPVSKANAMAPPPAPLAAAEIDQDLVIMGLGGSGGSGGGGSGGVGGSGGGDAASSLSLPSLEGLNERLLERACAPSMSQFLPLRVPGLVAPGSGSGIGGALAPVSVGAPEGLSGNGRGTVGGVPMSAQSSFAGGSDVPGGIGGVAMNRLEGSSRGGELGMKRTASGAGTATSDFVKRMKGRVQ</sequence>
<feature type="region of interest" description="Disordered" evidence="6">
    <location>
        <begin position="316"/>
        <end position="383"/>
    </location>
</feature>
<keyword evidence="8" id="KW-1185">Reference proteome</keyword>
<evidence type="ECO:0000256" key="1">
    <source>
        <dbReference type="ARBA" id="ARBA00004123"/>
    </source>
</evidence>
<keyword evidence="2" id="KW-0678">Repressor</keyword>
<proteinExistence type="predicted"/>
<name>A0A6A6H5G8_VIRVR</name>
<dbReference type="SMART" id="SM01401">
    <property type="entry name" value="Sds3"/>
    <property type="match status" value="1"/>
</dbReference>
<dbReference type="PANTHER" id="PTHR21964">
    <property type="entry name" value="BREAST CANCER METASTASIS-SUPPRESSOR 1"/>
    <property type="match status" value="1"/>
</dbReference>
<accession>A0A6A6H5G8</accession>
<comment type="subcellular location">
    <subcellularLocation>
        <location evidence="1">Nucleus</location>
    </subcellularLocation>
</comment>
<dbReference type="EMBL" id="ML991809">
    <property type="protein sequence ID" value="KAF2233129.1"/>
    <property type="molecule type" value="Genomic_DNA"/>
</dbReference>
<evidence type="ECO:0000313" key="7">
    <source>
        <dbReference type="EMBL" id="KAF2233129.1"/>
    </source>
</evidence>
<keyword evidence="4" id="KW-0804">Transcription</keyword>
<evidence type="ECO:0000256" key="6">
    <source>
        <dbReference type="SAM" id="MobiDB-lite"/>
    </source>
</evidence>
<keyword evidence="5" id="KW-0539">Nucleus</keyword>
<feature type="region of interest" description="Disordered" evidence="6">
    <location>
        <begin position="1"/>
        <end position="25"/>
    </location>
</feature>
<dbReference type="GO" id="GO:0010468">
    <property type="term" value="P:regulation of gene expression"/>
    <property type="evidence" value="ECO:0007669"/>
    <property type="project" value="UniProtKB-ARBA"/>
</dbReference>
<organism evidence="7 8">
    <name type="scientific">Viridothelium virens</name>
    <name type="common">Speckled blister lichen</name>
    <name type="synonym">Trypethelium virens</name>
    <dbReference type="NCBI Taxonomy" id="1048519"/>
    <lineage>
        <taxon>Eukaryota</taxon>
        <taxon>Fungi</taxon>
        <taxon>Dikarya</taxon>
        <taxon>Ascomycota</taxon>
        <taxon>Pezizomycotina</taxon>
        <taxon>Dothideomycetes</taxon>
        <taxon>Dothideomycetes incertae sedis</taxon>
        <taxon>Trypetheliales</taxon>
        <taxon>Trypetheliaceae</taxon>
        <taxon>Viridothelium</taxon>
    </lineage>
</organism>
<evidence type="ECO:0000256" key="3">
    <source>
        <dbReference type="ARBA" id="ARBA00023015"/>
    </source>
</evidence>
<dbReference type="GO" id="GO:0005654">
    <property type="term" value="C:nucleoplasm"/>
    <property type="evidence" value="ECO:0007669"/>
    <property type="project" value="UniProtKB-ARBA"/>
</dbReference>
<dbReference type="OrthoDB" id="70376at2759"/>
<dbReference type="InterPro" id="IPR013907">
    <property type="entry name" value="Sds3"/>
</dbReference>
<feature type="region of interest" description="Disordered" evidence="6">
    <location>
        <begin position="197"/>
        <end position="257"/>
    </location>
</feature>